<dbReference type="EMBL" id="OU503051">
    <property type="protein sequence ID" value="CAI9778405.1"/>
    <property type="molecule type" value="Genomic_DNA"/>
</dbReference>
<proteinExistence type="predicted"/>
<feature type="signal peptide" evidence="2">
    <location>
        <begin position="1"/>
        <end position="22"/>
    </location>
</feature>
<evidence type="ECO:0000313" key="4">
    <source>
        <dbReference type="Proteomes" id="UP000834106"/>
    </source>
</evidence>
<accession>A0AAD2E8F1</accession>
<keyword evidence="4" id="KW-1185">Reference proteome</keyword>
<dbReference type="AlphaFoldDB" id="A0AAD2E8F1"/>
<keyword evidence="2" id="KW-0732">Signal</keyword>
<dbReference type="Proteomes" id="UP000834106">
    <property type="component" value="Chromosome 16"/>
</dbReference>
<sequence>MGRRRASFLLVVVVCCVVGVGGNEDEWRRKEEEGSEGSGEEGGAVRPKGVDWLLLQDTKQVVKIDAGNMRVFFFICGGTYPMSIFSGFDPLMLSTAFNVSFCSQIKEIVDEQEAGPIISLSNSHSPNI</sequence>
<feature type="region of interest" description="Disordered" evidence="1">
    <location>
        <begin position="27"/>
        <end position="46"/>
    </location>
</feature>
<dbReference type="SUPFAM" id="SSF51182">
    <property type="entry name" value="RmlC-like cupins"/>
    <property type="match status" value="1"/>
</dbReference>
<gene>
    <name evidence="3" type="ORF">FPE_LOCUS25835</name>
</gene>
<evidence type="ECO:0000256" key="2">
    <source>
        <dbReference type="SAM" id="SignalP"/>
    </source>
</evidence>
<reference evidence="3" key="1">
    <citation type="submission" date="2023-05" db="EMBL/GenBank/DDBJ databases">
        <authorList>
            <person name="Huff M."/>
        </authorList>
    </citation>
    <scope>NUCLEOTIDE SEQUENCE</scope>
</reference>
<name>A0AAD2E8F1_9LAMI</name>
<dbReference type="InterPro" id="IPR011051">
    <property type="entry name" value="RmlC_Cupin_sf"/>
</dbReference>
<evidence type="ECO:0000256" key="1">
    <source>
        <dbReference type="SAM" id="MobiDB-lite"/>
    </source>
</evidence>
<feature type="chain" id="PRO_5042268600" evidence="2">
    <location>
        <begin position="23"/>
        <end position="128"/>
    </location>
</feature>
<evidence type="ECO:0000313" key="3">
    <source>
        <dbReference type="EMBL" id="CAI9778405.1"/>
    </source>
</evidence>
<dbReference type="Gene3D" id="2.60.120.10">
    <property type="entry name" value="Jelly Rolls"/>
    <property type="match status" value="1"/>
</dbReference>
<dbReference type="InterPro" id="IPR014710">
    <property type="entry name" value="RmlC-like_jellyroll"/>
</dbReference>
<organism evidence="3 4">
    <name type="scientific">Fraxinus pennsylvanica</name>
    <dbReference type="NCBI Taxonomy" id="56036"/>
    <lineage>
        <taxon>Eukaryota</taxon>
        <taxon>Viridiplantae</taxon>
        <taxon>Streptophyta</taxon>
        <taxon>Embryophyta</taxon>
        <taxon>Tracheophyta</taxon>
        <taxon>Spermatophyta</taxon>
        <taxon>Magnoliopsida</taxon>
        <taxon>eudicotyledons</taxon>
        <taxon>Gunneridae</taxon>
        <taxon>Pentapetalae</taxon>
        <taxon>asterids</taxon>
        <taxon>lamiids</taxon>
        <taxon>Lamiales</taxon>
        <taxon>Oleaceae</taxon>
        <taxon>Oleeae</taxon>
        <taxon>Fraxinus</taxon>
    </lineage>
</organism>
<protein>
    <submittedName>
        <fullName evidence="3">Uncharacterized protein</fullName>
    </submittedName>
</protein>